<evidence type="ECO:0000313" key="4">
    <source>
        <dbReference type="Ensembl" id="ENSOCUP00000034342.1"/>
    </source>
</evidence>
<feature type="repeat" description="ANK" evidence="1">
    <location>
        <begin position="73"/>
        <end position="105"/>
    </location>
</feature>
<evidence type="ECO:0000256" key="1">
    <source>
        <dbReference type="PROSITE-ProRule" id="PRU00023"/>
    </source>
</evidence>
<proteinExistence type="predicted"/>
<keyword evidence="5" id="KW-1185">Reference proteome</keyword>
<dbReference type="GeneTree" id="ENSGT00940000153661"/>
<protein>
    <recommendedName>
        <fullName evidence="3">DUF3496 domain-containing protein</fullName>
    </recommendedName>
</protein>
<name>A0A5F9CKX1_RABIT</name>
<feature type="repeat" description="ANK" evidence="1">
    <location>
        <begin position="147"/>
        <end position="179"/>
    </location>
</feature>
<dbReference type="Ensembl" id="ENSOCUT00000052921.1">
    <property type="protein sequence ID" value="ENSOCUP00000034342.1"/>
    <property type="gene ID" value="ENSOCUG00000035067.1"/>
</dbReference>
<feature type="region of interest" description="Disordered" evidence="2">
    <location>
        <begin position="316"/>
        <end position="341"/>
    </location>
</feature>
<dbReference type="Pfam" id="PF00023">
    <property type="entry name" value="Ank"/>
    <property type="match status" value="1"/>
</dbReference>
<reference evidence="4" key="3">
    <citation type="submission" date="2025-09" db="UniProtKB">
        <authorList>
            <consortium name="Ensembl"/>
        </authorList>
    </citation>
    <scope>IDENTIFICATION</scope>
    <source>
        <strain evidence="4">Thorbecke</strain>
    </source>
</reference>
<dbReference type="PANTHER" id="PTHR24147">
    <property type="entry name" value="ANKYRIN REPEAT DOMAIN 36-RELATED"/>
    <property type="match status" value="1"/>
</dbReference>
<dbReference type="SMART" id="SM00248">
    <property type="entry name" value="ANK"/>
    <property type="match status" value="4"/>
</dbReference>
<dbReference type="Proteomes" id="UP000001811">
    <property type="component" value="Unplaced"/>
</dbReference>
<dbReference type="InterPro" id="IPR050657">
    <property type="entry name" value="Ankyrin_repeat_domain"/>
</dbReference>
<feature type="compositionally biased region" description="Basic and acidic residues" evidence="2">
    <location>
        <begin position="328"/>
        <end position="340"/>
    </location>
</feature>
<feature type="region of interest" description="Disordered" evidence="2">
    <location>
        <begin position="580"/>
        <end position="620"/>
    </location>
</feature>
<reference evidence="4" key="2">
    <citation type="submission" date="2025-08" db="UniProtKB">
        <authorList>
            <consortium name="Ensembl"/>
        </authorList>
    </citation>
    <scope>IDENTIFICATION</scope>
    <source>
        <strain evidence="4">Thorbecke</strain>
    </source>
</reference>
<evidence type="ECO:0000313" key="5">
    <source>
        <dbReference type="Proteomes" id="UP000001811"/>
    </source>
</evidence>
<dbReference type="PROSITE" id="PS50297">
    <property type="entry name" value="ANK_REP_REGION"/>
    <property type="match status" value="2"/>
</dbReference>
<dbReference type="Pfam" id="PF12001">
    <property type="entry name" value="DUF3496"/>
    <property type="match status" value="1"/>
</dbReference>
<dbReference type="SUPFAM" id="SSF48403">
    <property type="entry name" value="Ankyrin repeat"/>
    <property type="match status" value="1"/>
</dbReference>
<sequence>MKSIFTWAGKKHRWLLRGSVGCENSLGLQSQLGYHIRDKDLGQIHKAACAGDVARVQQLLALGKSRVNARDKKNRTPLHLACVSGHPEVVTLLIERNCMINATDDGNMTALMKDGLTPLLVAMHEEKEKMVEFLIMNKANVHVVDNMNRTSLMFAAQYRSSKILSLLLQQGVDAFCEDSCGFTAEKYARLKFNTKNHLIILDYMERMKQKGHEERNLGGESSKDYTSRLCRKTVHDDMEDLYLLAKKYLSAGLSSENDISVSQNVPEEQDRVICMNTQEFHKANKCGSYKERKPIQDMPKKPLYGDFSTNSYQSMTPELERVSSSSHYSKERISKEDYRSENNQPQVFVRHHQHQVDDTEESHSISQVSLDVITSYCLNLNGEIQNMKKQLREIGRQKDTLHPASGKSENINTIQSAPGDQATIQELNSVHRLLKADTSGSEDEAIESPCDSEAKALFQERSELLEENNNTCSIRSHVKCRMKDLQSDLSKVKYSQEDLDIRELEKYKQLYLGEVQVRKALSNELNKTYEQLAIVKTKLFLEKQQSGSLLSTVTLRPVRASSSVGHFSKNLPLDRGLILEENVGTPDSGPQPSYRGMLEPSDLLLPGVDPDLTDSSSGIR</sequence>
<dbReference type="PROSITE" id="PS50088">
    <property type="entry name" value="ANK_REPEAT"/>
    <property type="match status" value="3"/>
</dbReference>
<reference evidence="4 5" key="1">
    <citation type="journal article" date="2011" name="Nature">
        <title>A high-resolution map of human evolutionary constraint using 29 mammals.</title>
        <authorList>
            <person name="Lindblad-Toh K."/>
            <person name="Garber M."/>
            <person name="Zuk O."/>
            <person name="Lin M.F."/>
            <person name="Parker B.J."/>
            <person name="Washietl S."/>
            <person name="Kheradpour P."/>
            <person name="Ernst J."/>
            <person name="Jordan G."/>
            <person name="Mauceli E."/>
            <person name="Ward L.D."/>
            <person name="Lowe C.B."/>
            <person name="Holloway A.K."/>
            <person name="Clamp M."/>
            <person name="Gnerre S."/>
            <person name="Alfoldi J."/>
            <person name="Beal K."/>
            <person name="Chang J."/>
            <person name="Clawson H."/>
            <person name="Cuff J."/>
            <person name="Di Palma F."/>
            <person name="Fitzgerald S."/>
            <person name="Flicek P."/>
            <person name="Guttman M."/>
            <person name="Hubisz M.J."/>
            <person name="Jaffe D.B."/>
            <person name="Jungreis I."/>
            <person name="Kent W.J."/>
            <person name="Kostka D."/>
            <person name="Lara M."/>
            <person name="Martins A.L."/>
            <person name="Massingham T."/>
            <person name="Moltke I."/>
            <person name="Raney B.J."/>
            <person name="Rasmussen M.D."/>
            <person name="Robinson J."/>
            <person name="Stark A."/>
            <person name="Vilella A.J."/>
            <person name="Wen J."/>
            <person name="Xie X."/>
            <person name="Zody M.C."/>
            <person name="Baldwin J."/>
            <person name="Bloom T."/>
            <person name="Chin C.W."/>
            <person name="Heiman D."/>
            <person name="Nicol R."/>
            <person name="Nusbaum C."/>
            <person name="Young S."/>
            <person name="Wilkinson J."/>
            <person name="Worley K.C."/>
            <person name="Kovar C.L."/>
            <person name="Muzny D.M."/>
            <person name="Gibbs R.A."/>
            <person name="Cree A."/>
            <person name="Dihn H.H."/>
            <person name="Fowler G."/>
            <person name="Jhangiani S."/>
            <person name="Joshi V."/>
            <person name="Lee S."/>
            <person name="Lewis L.R."/>
            <person name="Nazareth L.V."/>
            <person name="Okwuonu G."/>
            <person name="Santibanez J."/>
            <person name="Warren W.C."/>
            <person name="Mardis E.R."/>
            <person name="Weinstock G.M."/>
            <person name="Wilson R.K."/>
            <person name="Delehaunty K."/>
            <person name="Dooling D."/>
            <person name="Fronik C."/>
            <person name="Fulton L."/>
            <person name="Fulton B."/>
            <person name="Graves T."/>
            <person name="Minx P."/>
            <person name="Sodergren E."/>
            <person name="Birney E."/>
            <person name="Margulies E.H."/>
            <person name="Herrero J."/>
            <person name="Green E.D."/>
            <person name="Haussler D."/>
            <person name="Siepel A."/>
            <person name="Goldman N."/>
            <person name="Pollard K.S."/>
            <person name="Pedersen J.S."/>
            <person name="Lander E.S."/>
            <person name="Kellis M."/>
        </authorList>
    </citation>
    <scope>NUCLEOTIDE SEQUENCE [LARGE SCALE GENOMIC DNA]</scope>
    <source>
        <strain evidence="5">Thorbecke</strain>
    </source>
</reference>
<dbReference type="InterPro" id="IPR036770">
    <property type="entry name" value="Ankyrin_rpt-contain_sf"/>
</dbReference>
<feature type="domain" description="DUF3496" evidence="3">
    <location>
        <begin position="475"/>
        <end position="582"/>
    </location>
</feature>
<evidence type="ECO:0000256" key="2">
    <source>
        <dbReference type="SAM" id="MobiDB-lite"/>
    </source>
</evidence>
<organism evidence="4 5">
    <name type="scientific">Oryctolagus cuniculus</name>
    <name type="common">Rabbit</name>
    <dbReference type="NCBI Taxonomy" id="9986"/>
    <lineage>
        <taxon>Eukaryota</taxon>
        <taxon>Metazoa</taxon>
        <taxon>Chordata</taxon>
        <taxon>Craniata</taxon>
        <taxon>Vertebrata</taxon>
        <taxon>Euteleostomi</taxon>
        <taxon>Mammalia</taxon>
        <taxon>Eutheria</taxon>
        <taxon>Euarchontoglires</taxon>
        <taxon>Glires</taxon>
        <taxon>Lagomorpha</taxon>
        <taxon>Leporidae</taxon>
        <taxon>Oryctolagus</taxon>
    </lineage>
</organism>
<keyword evidence="1" id="KW-0040">ANK repeat</keyword>
<feature type="repeat" description="ANK" evidence="1">
    <location>
        <begin position="114"/>
        <end position="146"/>
    </location>
</feature>
<dbReference type="AlphaFoldDB" id="A0A5F9CKX1"/>
<dbReference type="InterPro" id="IPR021885">
    <property type="entry name" value="DUF3496"/>
</dbReference>
<dbReference type="Pfam" id="PF12796">
    <property type="entry name" value="Ank_2"/>
    <property type="match status" value="1"/>
</dbReference>
<dbReference type="InterPro" id="IPR002110">
    <property type="entry name" value="Ankyrin_rpt"/>
</dbReference>
<accession>A0A5F9CKX1</accession>
<feature type="compositionally biased region" description="Polar residues" evidence="2">
    <location>
        <begin position="316"/>
        <end position="327"/>
    </location>
</feature>
<dbReference type="PANTHER" id="PTHR24147:SF60">
    <property type="entry name" value="ANKYRIN REPEAT DOMAIN-CONTAINING PROTEIN 26-RELATED"/>
    <property type="match status" value="1"/>
</dbReference>
<dbReference type="Gene3D" id="1.25.40.20">
    <property type="entry name" value="Ankyrin repeat-containing domain"/>
    <property type="match status" value="2"/>
</dbReference>
<evidence type="ECO:0000259" key="3">
    <source>
        <dbReference type="Pfam" id="PF12001"/>
    </source>
</evidence>